<reference evidence="2" key="1">
    <citation type="submission" date="2015-09" db="EMBL/GenBank/DDBJ databases">
        <authorList>
            <consortium name="Pathogen Informatics"/>
        </authorList>
    </citation>
    <scope>NUCLEOTIDE SEQUENCE [LARGE SCALE GENOMIC DNA]</scope>
    <source>
        <strain evidence="2">Lake Konstanz</strain>
    </source>
</reference>
<evidence type="ECO:0000313" key="2">
    <source>
        <dbReference type="Proteomes" id="UP000051952"/>
    </source>
</evidence>
<dbReference type="Proteomes" id="UP000051952">
    <property type="component" value="Unassembled WGS sequence"/>
</dbReference>
<keyword evidence="2" id="KW-1185">Reference proteome</keyword>
<gene>
    <name evidence="1" type="ORF">BSAL_57070</name>
</gene>
<feature type="non-terminal residue" evidence="1">
    <location>
        <position position="231"/>
    </location>
</feature>
<evidence type="ECO:0000313" key="1">
    <source>
        <dbReference type="EMBL" id="CUE88538.1"/>
    </source>
</evidence>
<organism evidence="1 2">
    <name type="scientific">Bodo saltans</name>
    <name type="common">Flagellated protozoan</name>
    <dbReference type="NCBI Taxonomy" id="75058"/>
    <lineage>
        <taxon>Eukaryota</taxon>
        <taxon>Discoba</taxon>
        <taxon>Euglenozoa</taxon>
        <taxon>Kinetoplastea</taxon>
        <taxon>Metakinetoplastina</taxon>
        <taxon>Eubodonida</taxon>
        <taxon>Bodonidae</taxon>
        <taxon>Bodo</taxon>
    </lineage>
</organism>
<dbReference type="EMBL" id="CYKH01000207">
    <property type="protein sequence ID" value="CUE88538.1"/>
    <property type="molecule type" value="Genomic_DNA"/>
</dbReference>
<name>A0A0S4IP73_BODSA</name>
<dbReference type="AlphaFoldDB" id="A0A0S4IP73"/>
<sequence>MHVVEAAFKALHIPMSFFEDLESAVYVAHAGISTHQHPNTLSQHKKSTPLDVTIDLRPVPRLFAFEALRDATTQRRVLSEKAVSALTQFDTMHQNLDAYVHRDKAHKLFQHFAAWRCLTRVTTTFRRAVTLQKDAKTSSTWKRVVFYSWKSYVSVSRVESELEHLQLHVEMLMEKHQVEVAQQAAQFRKQIDSERRSHDDALTEVKATQLTPEMRRQHEDRLLQLKHAETQ</sequence>
<dbReference type="VEuPathDB" id="TriTrypDB:BSAL_57070"/>
<proteinExistence type="predicted"/>
<protein>
    <submittedName>
        <fullName evidence="1">Uncharacterized protein</fullName>
    </submittedName>
</protein>
<accession>A0A0S4IP73</accession>